<sequence length="54" mass="6407">MSIDIKDIKGELSQLCEDYINILNKMKDDKIINKDLYQKCVLNKMNFLEITKKL</sequence>
<organism evidence="1 2">
    <name type="scientific">Paeniclostridium hominis</name>
    <dbReference type="NCBI Taxonomy" id="2764329"/>
    <lineage>
        <taxon>Bacteria</taxon>
        <taxon>Bacillati</taxon>
        <taxon>Bacillota</taxon>
        <taxon>Clostridia</taxon>
        <taxon>Peptostreptococcales</taxon>
        <taxon>Peptostreptococcaceae</taxon>
        <taxon>Paeniclostridium</taxon>
    </lineage>
</organism>
<proteinExistence type="predicted"/>
<evidence type="ECO:0000313" key="1">
    <source>
        <dbReference type="EMBL" id="MBC6004871.1"/>
    </source>
</evidence>
<protein>
    <submittedName>
        <fullName evidence="1">Uncharacterized protein</fullName>
    </submittedName>
</protein>
<comment type="caution">
    <text evidence="1">The sequence shown here is derived from an EMBL/GenBank/DDBJ whole genome shotgun (WGS) entry which is preliminary data.</text>
</comment>
<evidence type="ECO:0000313" key="2">
    <source>
        <dbReference type="Proteomes" id="UP000611796"/>
    </source>
</evidence>
<gene>
    <name evidence="1" type="ORF">H8891_13830</name>
</gene>
<name>A0ABR7K6Y2_9FIRM</name>
<dbReference type="Proteomes" id="UP000611796">
    <property type="component" value="Unassembled WGS sequence"/>
</dbReference>
<keyword evidence="2" id="KW-1185">Reference proteome</keyword>
<accession>A0ABR7K6Y2</accession>
<dbReference type="RefSeq" id="WP_187006841.1">
    <property type="nucleotide sequence ID" value="NZ_JACRWD010000009.1"/>
</dbReference>
<reference evidence="1 2" key="1">
    <citation type="submission" date="2020-08" db="EMBL/GenBank/DDBJ databases">
        <authorList>
            <person name="Liu C."/>
            <person name="Sun Q."/>
        </authorList>
    </citation>
    <scope>NUCLEOTIDE SEQUENCE [LARGE SCALE GENOMIC DNA]</scope>
    <source>
        <strain evidence="1 2">NSJ-45</strain>
    </source>
</reference>
<dbReference type="EMBL" id="JACRWD010000009">
    <property type="protein sequence ID" value="MBC6004871.1"/>
    <property type="molecule type" value="Genomic_DNA"/>
</dbReference>